<feature type="domain" description="Stealth protein CR4 conserved region 4" evidence="6">
    <location>
        <begin position="300"/>
        <end position="341"/>
    </location>
</feature>
<dbReference type="OrthoDB" id="9776077at2"/>
<name>A0A1M5Z7R8_BUTFI</name>
<dbReference type="PANTHER" id="PTHR24045">
    <property type="match status" value="1"/>
</dbReference>
<evidence type="ECO:0000256" key="2">
    <source>
        <dbReference type="ARBA" id="ARBA00022679"/>
    </source>
</evidence>
<dbReference type="AlphaFoldDB" id="A0A1M5Z7R8"/>
<evidence type="ECO:0000256" key="3">
    <source>
        <dbReference type="ARBA" id="ARBA00023169"/>
    </source>
</evidence>
<dbReference type="InterPro" id="IPR031356">
    <property type="entry name" value="Stealth_CR4"/>
</dbReference>
<reference evidence="8" key="1">
    <citation type="submission" date="2016-11" db="EMBL/GenBank/DDBJ databases">
        <authorList>
            <person name="Varghese N."/>
            <person name="Submissions S."/>
        </authorList>
    </citation>
    <scope>NUCLEOTIDE SEQUENCE [LARGE SCALE GENOMIC DNA]</scope>
    <source>
        <strain evidence="8">DSM 3071</strain>
    </source>
</reference>
<feature type="domain" description="Stealth protein CR1 conserved region 1" evidence="5">
    <location>
        <begin position="11"/>
        <end position="32"/>
    </location>
</feature>
<evidence type="ECO:0000256" key="1">
    <source>
        <dbReference type="ARBA" id="ARBA00007583"/>
    </source>
</evidence>
<dbReference type="InterPro" id="IPR047141">
    <property type="entry name" value="Stealth"/>
</dbReference>
<dbReference type="EMBL" id="FQXK01000016">
    <property type="protein sequence ID" value="SHI20272.1"/>
    <property type="molecule type" value="Genomic_DNA"/>
</dbReference>
<protein>
    <submittedName>
        <fullName evidence="7">Stealth protein CR4, conserved region 4</fullName>
    </submittedName>
</protein>
<sequence>MKNNSSDDYAIDFVITWVDGSDEDWIKKKNLYCERKKETDSRDVRYRDWNLLKYWFRSVEKYAPWVNHIYFVTCGQKPTWMKTSCPKISFIDHDDIMDESCLPTFNSSAIEVNLHKIEGLSEHFVYFNDDMFLIDYVSQSDFFLNGVPVDRAVENVVPLVSDERYFVINSIMRNCTRVINDHFSKKMFIKDNFLKWYSPFLGKNVVRNILLTPWKDFCGFFTFHMPTSFLKTTFLEIDACEKKLLDTVSRNKFRKDDDVNQWLFQYWQLASGNYVIPKNARTKLFDLNEEELKQICEAISHRKYKMICINDVVDEKMNYELISKALQESFEKVLPKKSEFEI</sequence>
<keyword evidence="8" id="KW-1185">Reference proteome</keyword>
<gene>
    <name evidence="7" type="ORF">SAMN02745229_02028</name>
</gene>
<dbReference type="Proteomes" id="UP000184278">
    <property type="component" value="Unassembled WGS sequence"/>
</dbReference>
<comment type="similarity">
    <text evidence="1">Belongs to the stealth family.</text>
</comment>
<dbReference type="Pfam" id="PF11380">
    <property type="entry name" value="Stealth_CR2"/>
    <property type="match status" value="1"/>
</dbReference>
<keyword evidence="3" id="KW-0270">Exopolysaccharide synthesis</keyword>
<proteinExistence type="inferred from homology"/>
<dbReference type="InterPro" id="IPR031358">
    <property type="entry name" value="Stealth_CR1"/>
</dbReference>
<dbReference type="Pfam" id="PF17103">
    <property type="entry name" value="Stealth_CR4"/>
    <property type="match status" value="1"/>
</dbReference>
<dbReference type="Pfam" id="PF17101">
    <property type="entry name" value="Stealth_CR1"/>
    <property type="match status" value="1"/>
</dbReference>
<dbReference type="RefSeq" id="WP_073387462.1">
    <property type="nucleotide sequence ID" value="NZ_FQXK01000016.1"/>
</dbReference>
<dbReference type="InterPro" id="IPR021520">
    <property type="entry name" value="Stealth_CR2"/>
</dbReference>
<dbReference type="STRING" id="1121131.SAMN02745229_02028"/>
<evidence type="ECO:0000259" key="6">
    <source>
        <dbReference type="Pfam" id="PF17103"/>
    </source>
</evidence>
<dbReference type="PANTHER" id="PTHR24045:SF0">
    <property type="entry name" value="N-ACETYLGLUCOSAMINE-1-PHOSPHOTRANSFERASE SUBUNITS ALPHA_BETA"/>
    <property type="match status" value="1"/>
</dbReference>
<dbReference type="GeneID" id="89508185"/>
<dbReference type="GO" id="GO:0016772">
    <property type="term" value="F:transferase activity, transferring phosphorus-containing groups"/>
    <property type="evidence" value="ECO:0007669"/>
    <property type="project" value="InterPro"/>
</dbReference>
<evidence type="ECO:0000313" key="8">
    <source>
        <dbReference type="Proteomes" id="UP000184278"/>
    </source>
</evidence>
<evidence type="ECO:0000259" key="4">
    <source>
        <dbReference type="Pfam" id="PF11380"/>
    </source>
</evidence>
<evidence type="ECO:0000313" key="7">
    <source>
        <dbReference type="EMBL" id="SHI20272.1"/>
    </source>
</evidence>
<keyword evidence="2" id="KW-0808">Transferase</keyword>
<feature type="domain" description="Stealth protein CR2 conserved region 2" evidence="4">
    <location>
        <begin position="45"/>
        <end position="144"/>
    </location>
</feature>
<organism evidence="7 8">
    <name type="scientific">Butyrivibrio fibrisolvens DSM 3071</name>
    <dbReference type="NCBI Taxonomy" id="1121131"/>
    <lineage>
        <taxon>Bacteria</taxon>
        <taxon>Bacillati</taxon>
        <taxon>Bacillota</taxon>
        <taxon>Clostridia</taxon>
        <taxon>Lachnospirales</taxon>
        <taxon>Lachnospiraceae</taxon>
        <taxon>Butyrivibrio</taxon>
    </lineage>
</organism>
<evidence type="ECO:0000259" key="5">
    <source>
        <dbReference type="Pfam" id="PF17101"/>
    </source>
</evidence>
<dbReference type="GO" id="GO:0000271">
    <property type="term" value="P:polysaccharide biosynthetic process"/>
    <property type="evidence" value="ECO:0007669"/>
    <property type="project" value="UniProtKB-KW"/>
</dbReference>
<accession>A0A1M5Z7R8</accession>